<comment type="caution">
    <text evidence="3">The sequence shown here is derived from an EMBL/GenBank/DDBJ whole genome shotgun (WGS) entry which is preliminary data.</text>
</comment>
<feature type="signal peptide" evidence="2">
    <location>
        <begin position="1"/>
        <end position="20"/>
    </location>
</feature>
<accession>A0ABR3HCB6</accession>
<feature type="region of interest" description="Disordered" evidence="1">
    <location>
        <begin position="24"/>
        <end position="101"/>
    </location>
</feature>
<gene>
    <name evidence="3" type="ORF">ABMA27_008704</name>
</gene>
<feature type="chain" id="PRO_5047522506" evidence="2">
    <location>
        <begin position="21"/>
        <end position="182"/>
    </location>
</feature>
<protein>
    <submittedName>
        <fullName evidence="3">Uncharacterized protein</fullName>
    </submittedName>
</protein>
<feature type="compositionally biased region" description="Low complexity" evidence="1">
    <location>
        <begin position="83"/>
        <end position="94"/>
    </location>
</feature>
<evidence type="ECO:0000313" key="4">
    <source>
        <dbReference type="Proteomes" id="UP001549920"/>
    </source>
</evidence>
<dbReference type="Proteomes" id="UP001549920">
    <property type="component" value="Unassembled WGS sequence"/>
</dbReference>
<feature type="compositionally biased region" description="Polar residues" evidence="1">
    <location>
        <begin position="24"/>
        <end position="39"/>
    </location>
</feature>
<organism evidence="3 4">
    <name type="scientific">Loxostege sticticalis</name>
    <name type="common">Beet webworm moth</name>
    <dbReference type="NCBI Taxonomy" id="481309"/>
    <lineage>
        <taxon>Eukaryota</taxon>
        <taxon>Metazoa</taxon>
        <taxon>Ecdysozoa</taxon>
        <taxon>Arthropoda</taxon>
        <taxon>Hexapoda</taxon>
        <taxon>Insecta</taxon>
        <taxon>Pterygota</taxon>
        <taxon>Neoptera</taxon>
        <taxon>Endopterygota</taxon>
        <taxon>Lepidoptera</taxon>
        <taxon>Glossata</taxon>
        <taxon>Ditrysia</taxon>
        <taxon>Pyraloidea</taxon>
        <taxon>Crambidae</taxon>
        <taxon>Pyraustinae</taxon>
        <taxon>Loxostege</taxon>
    </lineage>
</organism>
<keyword evidence="2" id="KW-0732">Signal</keyword>
<keyword evidence="4" id="KW-1185">Reference proteome</keyword>
<sequence length="182" mass="20593">MASAYRVLITVSIYVVAVSSAPQDSTFTYDQPSENSSIQPGEKVDNLTLAIGATNVETPTERTNQSETTPNPNDQNSPRYAREYTSSSETTEVTEATEKSEEIEVATTELNEVKPKFPSPRYISKLGYFKKSEDYEGSALKNFLERTGKRKFRSKCRCEKIWNCPRLQITVPRCPDEYFLCC</sequence>
<evidence type="ECO:0000313" key="3">
    <source>
        <dbReference type="EMBL" id="KAL0868058.1"/>
    </source>
</evidence>
<evidence type="ECO:0000256" key="1">
    <source>
        <dbReference type="SAM" id="MobiDB-lite"/>
    </source>
</evidence>
<name>A0ABR3HCB6_LOXSC</name>
<reference evidence="3 4" key="1">
    <citation type="submission" date="2024-06" db="EMBL/GenBank/DDBJ databases">
        <title>A chromosome-level genome assembly of beet webworm, Loxostege sticticalis.</title>
        <authorList>
            <person name="Zhang Y."/>
        </authorList>
    </citation>
    <scope>NUCLEOTIDE SEQUENCE [LARGE SCALE GENOMIC DNA]</scope>
    <source>
        <strain evidence="3">AQ026</strain>
        <tissue evidence="3">Whole body</tissue>
    </source>
</reference>
<evidence type="ECO:0000256" key="2">
    <source>
        <dbReference type="SAM" id="SignalP"/>
    </source>
</evidence>
<proteinExistence type="predicted"/>
<feature type="compositionally biased region" description="Polar residues" evidence="1">
    <location>
        <begin position="55"/>
        <end position="78"/>
    </location>
</feature>
<dbReference type="EMBL" id="JBEUOH010000022">
    <property type="protein sequence ID" value="KAL0868058.1"/>
    <property type="molecule type" value="Genomic_DNA"/>
</dbReference>